<dbReference type="InterPro" id="IPR008969">
    <property type="entry name" value="CarboxyPept-like_regulatory"/>
</dbReference>
<evidence type="ECO:0000256" key="8">
    <source>
        <dbReference type="PROSITE-ProRule" id="PRU01360"/>
    </source>
</evidence>
<protein>
    <submittedName>
        <fullName evidence="13">TonB-linked outer membrane protein, SusC/RagA family</fullName>
    </submittedName>
</protein>
<dbReference type="Pfam" id="PF07715">
    <property type="entry name" value="Plug"/>
    <property type="match status" value="1"/>
</dbReference>
<evidence type="ECO:0000256" key="9">
    <source>
        <dbReference type="RuleBase" id="RU003357"/>
    </source>
</evidence>
<evidence type="ECO:0000313" key="13">
    <source>
        <dbReference type="EMBL" id="SIT15769.1"/>
    </source>
</evidence>
<dbReference type="InterPro" id="IPR012910">
    <property type="entry name" value="Plug_dom"/>
</dbReference>
<evidence type="ECO:0000259" key="11">
    <source>
        <dbReference type="Pfam" id="PF00593"/>
    </source>
</evidence>
<feature type="chain" id="PRO_5012907662" evidence="10">
    <location>
        <begin position="22"/>
        <end position="987"/>
    </location>
</feature>
<evidence type="ECO:0000256" key="7">
    <source>
        <dbReference type="ARBA" id="ARBA00023237"/>
    </source>
</evidence>
<keyword evidence="5 9" id="KW-0798">TonB box</keyword>
<keyword evidence="4 8" id="KW-0812">Transmembrane</keyword>
<evidence type="ECO:0000313" key="14">
    <source>
        <dbReference type="Proteomes" id="UP000186026"/>
    </source>
</evidence>
<evidence type="ECO:0000256" key="5">
    <source>
        <dbReference type="ARBA" id="ARBA00023077"/>
    </source>
</evidence>
<evidence type="ECO:0000256" key="6">
    <source>
        <dbReference type="ARBA" id="ARBA00023136"/>
    </source>
</evidence>
<keyword evidence="7 8" id="KW-0998">Cell outer membrane</keyword>
<dbReference type="NCBIfam" id="TIGR04056">
    <property type="entry name" value="OMP_RagA_SusC"/>
    <property type="match status" value="1"/>
</dbReference>
<feature type="domain" description="TonB-dependent receptor plug" evidence="12">
    <location>
        <begin position="117"/>
        <end position="237"/>
    </location>
</feature>
<dbReference type="Gene3D" id="2.170.130.10">
    <property type="entry name" value="TonB-dependent receptor, plug domain"/>
    <property type="match status" value="1"/>
</dbReference>
<evidence type="ECO:0000256" key="1">
    <source>
        <dbReference type="ARBA" id="ARBA00004571"/>
    </source>
</evidence>
<name>A0A1N7PZ94_9BACT</name>
<keyword evidence="2 8" id="KW-0813">Transport</keyword>
<keyword evidence="10" id="KW-0732">Signal</keyword>
<keyword evidence="6 8" id="KW-0472">Membrane</keyword>
<dbReference type="InterPro" id="IPR039426">
    <property type="entry name" value="TonB-dep_rcpt-like"/>
</dbReference>
<dbReference type="GO" id="GO:0009279">
    <property type="term" value="C:cell outer membrane"/>
    <property type="evidence" value="ECO:0007669"/>
    <property type="project" value="UniProtKB-SubCell"/>
</dbReference>
<dbReference type="FunFam" id="2.60.40.1120:FF:000003">
    <property type="entry name" value="Outer membrane protein Omp121"/>
    <property type="match status" value="1"/>
</dbReference>
<dbReference type="OrthoDB" id="9768177at2"/>
<dbReference type="Gene3D" id="2.60.40.1120">
    <property type="entry name" value="Carboxypeptidase-like, regulatory domain"/>
    <property type="match status" value="1"/>
</dbReference>
<gene>
    <name evidence="13" type="ORF">SAMN05421761_12324</name>
</gene>
<dbReference type="PROSITE" id="PS52016">
    <property type="entry name" value="TONB_DEPENDENT_REC_3"/>
    <property type="match status" value="1"/>
</dbReference>
<dbReference type="SUPFAM" id="SSF56935">
    <property type="entry name" value="Porins"/>
    <property type="match status" value="1"/>
</dbReference>
<dbReference type="STRING" id="529505.SAMN05421761_12324"/>
<dbReference type="RefSeq" id="WP_076502996.1">
    <property type="nucleotide sequence ID" value="NZ_FTOP01000023.1"/>
</dbReference>
<feature type="signal peptide" evidence="10">
    <location>
        <begin position="1"/>
        <end position="21"/>
    </location>
</feature>
<dbReference type="SUPFAM" id="SSF49464">
    <property type="entry name" value="Carboxypeptidase regulatory domain-like"/>
    <property type="match status" value="1"/>
</dbReference>
<evidence type="ECO:0000256" key="4">
    <source>
        <dbReference type="ARBA" id="ARBA00022692"/>
    </source>
</evidence>
<dbReference type="Proteomes" id="UP000186026">
    <property type="component" value="Unassembled WGS sequence"/>
</dbReference>
<keyword evidence="14" id="KW-1185">Reference proteome</keyword>
<dbReference type="InterPro" id="IPR023997">
    <property type="entry name" value="TonB-dep_OMP_SusC/RagA_CS"/>
</dbReference>
<dbReference type="EMBL" id="FTOP01000023">
    <property type="protein sequence ID" value="SIT15769.1"/>
    <property type="molecule type" value="Genomic_DNA"/>
</dbReference>
<feature type="domain" description="TonB-dependent receptor-like beta-barrel" evidence="11">
    <location>
        <begin position="391"/>
        <end position="749"/>
    </location>
</feature>
<dbReference type="Pfam" id="PF00593">
    <property type="entry name" value="TonB_dep_Rec_b-barrel"/>
    <property type="match status" value="1"/>
</dbReference>
<dbReference type="FunFam" id="2.170.130.10:FF:000008">
    <property type="entry name" value="SusC/RagA family TonB-linked outer membrane protein"/>
    <property type="match status" value="1"/>
</dbReference>
<dbReference type="InterPro" id="IPR037066">
    <property type="entry name" value="Plug_dom_sf"/>
</dbReference>
<dbReference type="InterPro" id="IPR036942">
    <property type="entry name" value="Beta-barrel_TonB_sf"/>
</dbReference>
<comment type="subcellular location">
    <subcellularLocation>
        <location evidence="1 8">Cell outer membrane</location>
        <topology evidence="1 8">Multi-pass membrane protein</topology>
    </subcellularLocation>
</comment>
<dbReference type="NCBIfam" id="TIGR04057">
    <property type="entry name" value="SusC_RagA_signa"/>
    <property type="match status" value="1"/>
</dbReference>
<organism evidence="13 14">
    <name type="scientific">Belliella pelovolcani</name>
    <dbReference type="NCBI Taxonomy" id="529505"/>
    <lineage>
        <taxon>Bacteria</taxon>
        <taxon>Pseudomonadati</taxon>
        <taxon>Bacteroidota</taxon>
        <taxon>Cytophagia</taxon>
        <taxon>Cytophagales</taxon>
        <taxon>Cyclobacteriaceae</taxon>
        <taxon>Belliella</taxon>
    </lineage>
</organism>
<reference evidence="14" key="1">
    <citation type="submission" date="2017-01" db="EMBL/GenBank/DDBJ databases">
        <authorList>
            <person name="Varghese N."/>
            <person name="Submissions S."/>
        </authorList>
    </citation>
    <scope>NUCLEOTIDE SEQUENCE [LARGE SCALE GENOMIC DNA]</scope>
    <source>
        <strain evidence="14">DSM 46698</strain>
    </source>
</reference>
<dbReference type="Gene3D" id="2.40.170.20">
    <property type="entry name" value="TonB-dependent receptor, beta-barrel domain"/>
    <property type="match status" value="1"/>
</dbReference>
<dbReference type="InterPro" id="IPR000531">
    <property type="entry name" value="Beta-barrel_TonB"/>
</dbReference>
<evidence type="ECO:0000256" key="10">
    <source>
        <dbReference type="SAM" id="SignalP"/>
    </source>
</evidence>
<accession>A0A1N7PZ94</accession>
<evidence type="ECO:0000256" key="3">
    <source>
        <dbReference type="ARBA" id="ARBA00022452"/>
    </source>
</evidence>
<dbReference type="Pfam" id="PF13715">
    <property type="entry name" value="CarbopepD_reg_2"/>
    <property type="match status" value="1"/>
</dbReference>
<sequence length="987" mass="108287">MRKVLLAVMLSLIASTGYLHAQQKSVSGTVISGSDNQPIPGANIQIKGTTVGTVTDIDGSFTIQVPNNDAVLIFTYIGYLSQEVVVGTRSSINITLREDVKQLGEVIIVGYGEQDRKTLTSAISSVSSKDIENLPMPSPDQMMQGRAAGVLVSSNSGIPGGGMFVRVRGTTSINANNDPLYVVDGIPIVSGNLSAVGLGGSTANAMADINPADIESMEILKDASATAIYGARAANGVVLITTKRGKSQKARVTIGAYHGVQSAWRKPDLVDGSTFEMLRNEAAVNNGGQPIYPNPSQAISTNYADFVFRDAPITNFDVSVTGGNDQIRYLASASDFNQDGIVAPSSFTRRTGRLNLDAFVSDKLKIGTSILYSRNIRNRVNNDDNIAGALGGTHFFPSNLPPYQPDGSYTKFSIFENPIAVINENDITMVTNRVLATVYGEYEFFPGLTLRSNFSVDYNNVKEDTYINTLLNAGAAVNGQATSIVSVNDNWIQENVLNYQTNFDGGHSLSVLLGTTLQQSTFERTSATGQQFPSNDFKRIASAAVQTSSSDGSIWGIASLFTRINYSLQNKYLLTLNVRRDGSSRFGTANRWGTFPSAAVGWRISEEDFFNKGQFVSDLKLRSSYGVTGNQNGINDFQSRGLWAGGANYAITPGTEPSQLANPDLKWERTAQFNIGVDFAMFSDRLNVSFDYYNKQTTDLLLAVPIPRASGFSSIFQNFGEMENKGFELSIAGNLVNRQDFTWDVNFNVAQNRNNIKKLAQAIPVYNRDIIRMEEGIPMYSFWMHKQLGVNPETGDPIWETKDPNRPFDPNIDRFIVGDAWPDFFGGLTNTFRYKNFDAMIFFQYSYGNDQLFWNKFFQEHGGTRNTNFLSSQLDRWLQPGDITMVPRMTNANYAANLRPSRFVEDGSYLRLKNLSIGYTLPASLASKLGMTSARVYISGQNVLTFTNYSGMDPEVNSTASTATTQGVDFYAMPQPRVFMGGFNITF</sequence>
<evidence type="ECO:0000259" key="12">
    <source>
        <dbReference type="Pfam" id="PF07715"/>
    </source>
</evidence>
<dbReference type="InterPro" id="IPR023996">
    <property type="entry name" value="TonB-dep_OMP_SusC/RagA"/>
</dbReference>
<keyword evidence="3 8" id="KW-1134">Transmembrane beta strand</keyword>
<evidence type="ECO:0000256" key="2">
    <source>
        <dbReference type="ARBA" id="ARBA00022448"/>
    </source>
</evidence>
<comment type="similarity">
    <text evidence="8 9">Belongs to the TonB-dependent receptor family.</text>
</comment>
<proteinExistence type="inferred from homology"/>
<dbReference type="AlphaFoldDB" id="A0A1N7PZ94"/>